<evidence type="ECO:0000256" key="2">
    <source>
        <dbReference type="ARBA" id="ARBA00023125"/>
    </source>
</evidence>
<dbReference type="CDD" id="cd00090">
    <property type="entry name" value="HTH_ARSR"/>
    <property type="match status" value="1"/>
</dbReference>
<dbReference type="RefSeq" id="WP_031052202.1">
    <property type="nucleotide sequence ID" value="NZ_JBHSPX010000004.1"/>
</dbReference>
<sequence length="125" mass="13760">MPDATDAESRPQLPLIDGEDPTCGPPLGVDPIPRPEAEELAKTLKAVADPTRLQMLSMLLAAPDGEACVCDLTAPLDQTQPTISYHLKVLADVGLVTRRRRGTWMWYSVHPERTELLNSLVFVRT</sequence>
<reference evidence="7" key="1">
    <citation type="journal article" date="2019" name="Int. J. Syst. Evol. Microbiol.">
        <title>The Global Catalogue of Microorganisms (GCM) 10K type strain sequencing project: providing services to taxonomists for standard genome sequencing and annotation.</title>
        <authorList>
            <consortium name="The Broad Institute Genomics Platform"/>
            <consortium name="The Broad Institute Genome Sequencing Center for Infectious Disease"/>
            <person name="Wu L."/>
            <person name="Ma J."/>
        </authorList>
    </citation>
    <scope>NUCLEOTIDE SEQUENCE [LARGE SCALE GENOMIC DNA]</scope>
    <source>
        <strain evidence="7">CGMCC 1.15180</strain>
    </source>
</reference>
<evidence type="ECO:0000256" key="3">
    <source>
        <dbReference type="ARBA" id="ARBA00023163"/>
    </source>
</evidence>
<dbReference type="Gene3D" id="1.10.10.10">
    <property type="entry name" value="Winged helix-like DNA-binding domain superfamily/Winged helix DNA-binding domain"/>
    <property type="match status" value="1"/>
</dbReference>
<name>A0ABW1MJY8_9ACTN</name>
<accession>A0ABW1MJY8</accession>
<dbReference type="SUPFAM" id="SSF46785">
    <property type="entry name" value="Winged helix' DNA-binding domain"/>
    <property type="match status" value="1"/>
</dbReference>
<dbReference type="Proteomes" id="UP001596139">
    <property type="component" value="Unassembled WGS sequence"/>
</dbReference>
<dbReference type="PROSITE" id="PS50987">
    <property type="entry name" value="HTH_ARSR_2"/>
    <property type="match status" value="1"/>
</dbReference>
<gene>
    <name evidence="6" type="ORF">ACFP4F_16295</name>
</gene>
<dbReference type="PANTHER" id="PTHR33154:SF18">
    <property type="entry name" value="ARSENICAL RESISTANCE OPERON REPRESSOR"/>
    <property type="match status" value="1"/>
</dbReference>
<keyword evidence="3" id="KW-0804">Transcription</keyword>
<proteinExistence type="predicted"/>
<evidence type="ECO:0000313" key="7">
    <source>
        <dbReference type="Proteomes" id="UP001596139"/>
    </source>
</evidence>
<dbReference type="InterPro" id="IPR001845">
    <property type="entry name" value="HTH_ArsR_DNA-bd_dom"/>
</dbReference>
<feature type="region of interest" description="Disordered" evidence="4">
    <location>
        <begin position="1"/>
        <end position="23"/>
    </location>
</feature>
<evidence type="ECO:0000256" key="1">
    <source>
        <dbReference type="ARBA" id="ARBA00023015"/>
    </source>
</evidence>
<comment type="caution">
    <text evidence="6">The sequence shown here is derived from an EMBL/GenBank/DDBJ whole genome shotgun (WGS) entry which is preliminary data.</text>
</comment>
<organism evidence="6 7">
    <name type="scientific">Streptomyces ochraceiscleroticus</name>
    <dbReference type="NCBI Taxonomy" id="47761"/>
    <lineage>
        <taxon>Bacteria</taxon>
        <taxon>Bacillati</taxon>
        <taxon>Actinomycetota</taxon>
        <taxon>Actinomycetes</taxon>
        <taxon>Kitasatosporales</taxon>
        <taxon>Streptomycetaceae</taxon>
        <taxon>Streptomyces</taxon>
    </lineage>
</organism>
<dbReference type="InterPro" id="IPR036388">
    <property type="entry name" value="WH-like_DNA-bd_sf"/>
</dbReference>
<protein>
    <submittedName>
        <fullName evidence="6">ArsR/SmtB family transcription factor</fullName>
    </submittedName>
</protein>
<dbReference type="InterPro" id="IPR051081">
    <property type="entry name" value="HTH_MetalResp_TranReg"/>
</dbReference>
<dbReference type="InterPro" id="IPR018334">
    <property type="entry name" value="ArsR_HTH"/>
</dbReference>
<evidence type="ECO:0000259" key="5">
    <source>
        <dbReference type="PROSITE" id="PS50987"/>
    </source>
</evidence>
<dbReference type="SMART" id="SM00418">
    <property type="entry name" value="HTH_ARSR"/>
    <property type="match status" value="1"/>
</dbReference>
<dbReference type="PROSITE" id="PS00846">
    <property type="entry name" value="HTH_ARSR_1"/>
    <property type="match status" value="1"/>
</dbReference>
<dbReference type="NCBIfam" id="NF033788">
    <property type="entry name" value="HTH_metalloreg"/>
    <property type="match status" value="1"/>
</dbReference>
<keyword evidence="7" id="KW-1185">Reference proteome</keyword>
<evidence type="ECO:0000313" key="6">
    <source>
        <dbReference type="EMBL" id="MFC6064099.1"/>
    </source>
</evidence>
<keyword evidence="2" id="KW-0238">DNA-binding</keyword>
<dbReference type="EMBL" id="JBHSPX010000004">
    <property type="protein sequence ID" value="MFC6064099.1"/>
    <property type="molecule type" value="Genomic_DNA"/>
</dbReference>
<evidence type="ECO:0000256" key="4">
    <source>
        <dbReference type="SAM" id="MobiDB-lite"/>
    </source>
</evidence>
<feature type="domain" description="HTH arsR-type" evidence="5">
    <location>
        <begin position="32"/>
        <end position="125"/>
    </location>
</feature>
<keyword evidence="1" id="KW-0805">Transcription regulation</keyword>
<dbReference type="PRINTS" id="PR00778">
    <property type="entry name" value="HTHARSR"/>
</dbReference>
<dbReference type="Pfam" id="PF01022">
    <property type="entry name" value="HTH_5"/>
    <property type="match status" value="1"/>
</dbReference>
<dbReference type="InterPro" id="IPR011991">
    <property type="entry name" value="ArsR-like_HTH"/>
</dbReference>
<dbReference type="InterPro" id="IPR036390">
    <property type="entry name" value="WH_DNA-bd_sf"/>
</dbReference>
<dbReference type="PANTHER" id="PTHR33154">
    <property type="entry name" value="TRANSCRIPTIONAL REGULATOR, ARSR FAMILY"/>
    <property type="match status" value="1"/>
</dbReference>